<evidence type="ECO:0000259" key="9">
    <source>
        <dbReference type="Pfam" id="PF12704"/>
    </source>
</evidence>
<keyword evidence="5 7" id="KW-0472">Membrane</keyword>
<dbReference type="InterPro" id="IPR003838">
    <property type="entry name" value="ABC3_permease_C"/>
</dbReference>
<keyword evidence="2" id="KW-1003">Cell membrane</keyword>
<dbReference type="Pfam" id="PF02687">
    <property type="entry name" value="FtsX"/>
    <property type="match status" value="1"/>
</dbReference>
<name>A0A1G2DD33_9BACT</name>
<dbReference type="STRING" id="1798664.A3C93_01210"/>
<keyword evidence="3 7" id="KW-0812">Transmembrane</keyword>
<dbReference type="PANTHER" id="PTHR30572">
    <property type="entry name" value="MEMBRANE COMPONENT OF TRANSPORTER-RELATED"/>
    <property type="match status" value="1"/>
</dbReference>
<accession>A0A1G2DD33</accession>
<feature type="transmembrane region" description="Helical" evidence="7">
    <location>
        <begin position="330"/>
        <end position="359"/>
    </location>
</feature>
<reference evidence="10 11" key="1">
    <citation type="journal article" date="2016" name="Nat. Commun.">
        <title>Thousands of microbial genomes shed light on interconnected biogeochemical processes in an aquifer system.</title>
        <authorList>
            <person name="Anantharaman K."/>
            <person name="Brown C.T."/>
            <person name="Hug L.A."/>
            <person name="Sharon I."/>
            <person name="Castelle C.J."/>
            <person name="Probst A.J."/>
            <person name="Thomas B.C."/>
            <person name="Singh A."/>
            <person name="Wilkins M.J."/>
            <person name="Karaoz U."/>
            <person name="Brodie E.L."/>
            <person name="Williams K.H."/>
            <person name="Hubbard S.S."/>
            <person name="Banfield J.F."/>
        </authorList>
    </citation>
    <scope>NUCLEOTIDE SEQUENCE [LARGE SCALE GENOMIC DNA]</scope>
</reference>
<feature type="domain" description="MacB-like periplasmic core" evidence="9">
    <location>
        <begin position="21"/>
        <end position="247"/>
    </location>
</feature>
<dbReference type="AlphaFoldDB" id="A0A1G2DD33"/>
<feature type="domain" description="ABC3 transporter permease C-terminal" evidence="8">
    <location>
        <begin position="288"/>
        <end position="407"/>
    </location>
</feature>
<dbReference type="EMBL" id="MHLO01000047">
    <property type="protein sequence ID" value="OGZ10698.1"/>
    <property type="molecule type" value="Genomic_DNA"/>
</dbReference>
<evidence type="ECO:0000313" key="11">
    <source>
        <dbReference type="Proteomes" id="UP000178636"/>
    </source>
</evidence>
<dbReference type="InterPro" id="IPR050250">
    <property type="entry name" value="Macrolide_Exporter_MacB"/>
</dbReference>
<evidence type="ECO:0000256" key="5">
    <source>
        <dbReference type="ARBA" id="ARBA00023136"/>
    </source>
</evidence>
<organism evidence="10 11">
    <name type="scientific">Candidatus Lloydbacteria bacterium RIFCSPHIGHO2_02_FULL_54_17</name>
    <dbReference type="NCBI Taxonomy" id="1798664"/>
    <lineage>
        <taxon>Bacteria</taxon>
        <taxon>Candidatus Lloydiibacteriota</taxon>
    </lineage>
</organism>
<feature type="transmembrane region" description="Helical" evidence="7">
    <location>
        <begin position="379"/>
        <end position="397"/>
    </location>
</feature>
<comment type="similarity">
    <text evidence="6">Belongs to the ABC-4 integral membrane protein family.</text>
</comment>
<evidence type="ECO:0008006" key="12">
    <source>
        <dbReference type="Google" id="ProtNLM"/>
    </source>
</evidence>
<evidence type="ECO:0000313" key="10">
    <source>
        <dbReference type="EMBL" id="OGZ10698.1"/>
    </source>
</evidence>
<evidence type="ECO:0000256" key="2">
    <source>
        <dbReference type="ARBA" id="ARBA00022475"/>
    </source>
</evidence>
<dbReference type="Proteomes" id="UP000178636">
    <property type="component" value="Unassembled WGS sequence"/>
</dbReference>
<evidence type="ECO:0000256" key="1">
    <source>
        <dbReference type="ARBA" id="ARBA00004651"/>
    </source>
</evidence>
<keyword evidence="4 7" id="KW-1133">Transmembrane helix</keyword>
<comment type="caution">
    <text evidence="10">The sequence shown here is derived from an EMBL/GenBank/DDBJ whole genome shotgun (WGS) entry which is preliminary data.</text>
</comment>
<evidence type="ECO:0000259" key="8">
    <source>
        <dbReference type="Pfam" id="PF02687"/>
    </source>
</evidence>
<dbReference type="GO" id="GO:0022857">
    <property type="term" value="F:transmembrane transporter activity"/>
    <property type="evidence" value="ECO:0007669"/>
    <property type="project" value="TreeGrafter"/>
</dbReference>
<gene>
    <name evidence="10" type="ORF">A3C93_01210</name>
</gene>
<evidence type="ECO:0000256" key="3">
    <source>
        <dbReference type="ARBA" id="ARBA00022692"/>
    </source>
</evidence>
<proteinExistence type="inferred from homology"/>
<protein>
    <recommendedName>
        <fullName evidence="12">Multidrug ABC transporter substrate-binding protein</fullName>
    </recommendedName>
</protein>
<feature type="transmembrane region" description="Helical" evidence="7">
    <location>
        <begin position="21"/>
        <end position="42"/>
    </location>
</feature>
<evidence type="ECO:0000256" key="7">
    <source>
        <dbReference type="SAM" id="Phobius"/>
    </source>
</evidence>
<dbReference type="PANTHER" id="PTHR30572:SF4">
    <property type="entry name" value="ABC TRANSPORTER PERMEASE YTRF"/>
    <property type="match status" value="1"/>
</dbReference>
<evidence type="ECO:0000256" key="6">
    <source>
        <dbReference type="ARBA" id="ARBA00038076"/>
    </source>
</evidence>
<feature type="transmembrane region" description="Helical" evidence="7">
    <location>
        <begin position="284"/>
        <end position="309"/>
    </location>
</feature>
<dbReference type="InterPro" id="IPR025857">
    <property type="entry name" value="MacB_PCD"/>
</dbReference>
<evidence type="ECO:0000256" key="4">
    <source>
        <dbReference type="ARBA" id="ARBA00022989"/>
    </source>
</evidence>
<dbReference type="GO" id="GO:0005886">
    <property type="term" value="C:plasma membrane"/>
    <property type="evidence" value="ECO:0007669"/>
    <property type="project" value="UniProtKB-SubCell"/>
</dbReference>
<comment type="subcellular location">
    <subcellularLocation>
        <location evidence="1">Cell membrane</location>
        <topology evidence="1">Multi-pass membrane protein</topology>
    </subcellularLocation>
</comment>
<sequence length="414" mass="44897">MKLQFTLHTANRAIRANKVRSGLTVLGIVIGITAIMLIVSIGEGAQSLILGQIEGLGAETIVLRPGREPKGPTDFAQTLFSDSIKTRELEALKRKENVPDIVEMAPVVFVSESVSYQGETFRPSIIGWVAEFMLSMGNITLERGTIFDETDIRQDAAVAIIGAKVAEELFGAEDPIGKAIRIKDKNFRVIGLLEEKGAGTFFNSNNLVVIPYTTAQSYLTGTNHFQEIMIRASSPETVLRTVADIETTMRDLHNISDITKDDFYIETQQGVIEQVGTILTALTAFLSAVSAIALVVGGIGVMNVMLVSVTERTKEIGLRKALGAKNRDIMAQFLFEAVLLTLFGGFIGISLGALFGYIASIGLSQGLGVEWEFTFPWKAMLVGLSVSAVVGLVFGIYPARKASRKSPIEALRYE</sequence>
<dbReference type="Pfam" id="PF12704">
    <property type="entry name" value="MacB_PCD"/>
    <property type="match status" value="1"/>
</dbReference>